<dbReference type="InParanoid" id="A0A132B310"/>
<protein>
    <submittedName>
        <fullName evidence="2">Uncharacterized protein</fullName>
    </submittedName>
</protein>
<reference evidence="2 3" key="1">
    <citation type="submission" date="2015-10" db="EMBL/GenBank/DDBJ databases">
        <title>Full genome of DAOMC 229536 Phialocephala scopiformis, a fungal endophyte of spruce producing the potent anti-insectan compound rugulosin.</title>
        <authorList>
            <consortium name="DOE Joint Genome Institute"/>
            <person name="Walker A.K."/>
            <person name="Frasz S.L."/>
            <person name="Seifert K.A."/>
            <person name="Miller J.D."/>
            <person name="Mondo S.J."/>
            <person name="Labutti K."/>
            <person name="Lipzen A."/>
            <person name="Dockter R."/>
            <person name="Kennedy M."/>
            <person name="Grigoriev I.V."/>
            <person name="Spatafora J.W."/>
        </authorList>
    </citation>
    <scope>NUCLEOTIDE SEQUENCE [LARGE SCALE GENOMIC DNA]</scope>
    <source>
        <strain evidence="2 3">CBS 120377</strain>
    </source>
</reference>
<keyword evidence="3" id="KW-1185">Reference proteome</keyword>
<feature type="region of interest" description="Disordered" evidence="1">
    <location>
        <begin position="200"/>
        <end position="219"/>
    </location>
</feature>
<dbReference type="OrthoDB" id="3565417at2759"/>
<organism evidence="2 3">
    <name type="scientific">Mollisia scopiformis</name>
    <name type="common">Conifer needle endophyte fungus</name>
    <name type="synonym">Phialocephala scopiformis</name>
    <dbReference type="NCBI Taxonomy" id="149040"/>
    <lineage>
        <taxon>Eukaryota</taxon>
        <taxon>Fungi</taxon>
        <taxon>Dikarya</taxon>
        <taxon>Ascomycota</taxon>
        <taxon>Pezizomycotina</taxon>
        <taxon>Leotiomycetes</taxon>
        <taxon>Helotiales</taxon>
        <taxon>Mollisiaceae</taxon>
        <taxon>Mollisia</taxon>
    </lineage>
</organism>
<feature type="region of interest" description="Disordered" evidence="1">
    <location>
        <begin position="134"/>
        <end position="192"/>
    </location>
</feature>
<dbReference type="KEGG" id="psco:LY89DRAFT_768665"/>
<sequence>MAALWNPEEVLDVHPRGERMTCSGLSKGTKKNQFKPCQNTISKSDRALATQIEDTLSMLDVVALGVEENIVSRQLDLLVRCTLCAGVHRRQEAQIVATTDKFKESVLDFVAVNHRQGVFALQEERPRVVVAQRQRVNQQGAPRAQPVPLHALARPLRPVNQRAEARPPPRQREVHVVPPSPAPVNRHQLERERQARLVDQERQRRLAEQQRQAQAQTRLDEQARQVREQARFRRIDAERVAEEARVAQARRVRDETERRRVEAERVAQEERAARGRFAEQARRVRDETERRRIEAERVAEEARAAQIRVDEQTRRVREQANRMRIAQERAAEEARAAQTHIVEQARRNRDELVRRRQEQLAEEARVNRAPEMREPDRFPAVARLSHAPQPAREVRRQPLDEDCYICHESIDTPEDATWCRGQCGKNVHRECFEGWSRVQRADGRRITCGYWLLLGYGCGRSRVA</sequence>
<dbReference type="PANTHER" id="PTHR21540">
    <property type="entry name" value="RING FINGER AND SWIM DOMAIN-CONTAINING PROTEIN 2"/>
    <property type="match status" value="1"/>
</dbReference>
<dbReference type="InterPro" id="IPR039903">
    <property type="entry name" value="Zswim2"/>
</dbReference>
<evidence type="ECO:0000313" key="3">
    <source>
        <dbReference type="Proteomes" id="UP000070700"/>
    </source>
</evidence>
<dbReference type="AlphaFoldDB" id="A0A132B310"/>
<dbReference type="GO" id="GO:0061630">
    <property type="term" value="F:ubiquitin protein ligase activity"/>
    <property type="evidence" value="ECO:0007669"/>
    <property type="project" value="InterPro"/>
</dbReference>
<name>A0A132B310_MOLSC</name>
<dbReference type="RefSeq" id="XP_018061135.1">
    <property type="nucleotide sequence ID" value="XM_018221796.1"/>
</dbReference>
<accession>A0A132B310</accession>
<dbReference type="PANTHER" id="PTHR21540:SF0">
    <property type="entry name" value="PHD FAMILY PROTEIN"/>
    <property type="match status" value="1"/>
</dbReference>
<dbReference type="Proteomes" id="UP000070700">
    <property type="component" value="Unassembled WGS sequence"/>
</dbReference>
<proteinExistence type="predicted"/>
<evidence type="ECO:0000256" key="1">
    <source>
        <dbReference type="SAM" id="MobiDB-lite"/>
    </source>
</evidence>
<dbReference type="STRING" id="149040.A0A132B310"/>
<dbReference type="GeneID" id="28831522"/>
<dbReference type="EMBL" id="KQ947443">
    <property type="protein sequence ID" value="KUJ06780.1"/>
    <property type="molecule type" value="Genomic_DNA"/>
</dbReference>
<evidence type="ECO:0000313" key="2">
    <source>
        <dbReference type="EMBL" id="KUJ06780.1"/>
    </source>
</evidence>
<gene>
    <name evidence="2" type="ORF">LY89DRAFT_768665</name>
</gene>
<feature type="compositionally biased region" description="Basic and acidic residues" evidence="1">
    <location>
        <begin position="163"/>
        <end position="175"/>
    </location>
</feature>